<dbReference type="InterPro" id="IPR020846">
    <property type="entry name" value="MFS_dom"/>
</dbReference>
<dbReference type="EMBL" id="CAFBAA010000002">
    <property type="protein sequence ID" value="CAB4840588.1"/>
    <property type="molecule type" value="Genomic_DNA"/>
</dbReference>
<evidence type="ECO:0000256" key="1">
    <source>
        <dbReference type="SAM" id="Phobius"/>
    </source>
</evidence>
<dbReference type="PANTHER" id="PTHR23542:SF1">
    <property type="entry name" value="MAJOR FACILITATOR SUPERFAMILY (MFS) PROFILE DOMAIN-CONTAINING PROTEIN"/>
    <property type="match status" value="1"/>
</dbReference>
<dbReference type="InterPro" id="IPR036259">
    <property type="entry name" value="MFS_trans_sf"/>
</dbReference>
<feature type="transmembrane region" description="Helical" evidence="1">
    <location>
        <begin position="185"/>
        <end position="204"/>
    </location>
</feature>
<evidence type="ECO:0000313" key="5">
    <source>
        <dbReference type="EMBL" id="CAB4840588.1"/>
    </source>
</evidence>
<organism evidence="4">
    <name type="scientific">freshwater metagenome</name>
    <dbReference type="NCBI Taxonomy" id="449393"/>
    <lineage>
        <taxon>unclassified sequences</taxon>
        <taxon>metagenomes</taxon>
        <taxon>ecological metagenomes</taxon>
    </lineage>
</organism>
<name>A0A6J6P1H5_9ZZZZ</name>
<feature type="transmembrane region" description="Helical" evidence="1">
    <location>
        <begin position="87"/>
        <end position="104"/>
    </location>
</feature>
<reference evidence="4" key="1">
    <citation type="submission" date="2020-05" db="EMBL/GenBank/DDBJ databases">
        <authorList>
            <person name="Chiriac C."/>
            <person name="Salcher M."/>
            <person name="Ghai R."/>
            <person name="Kavagutti S V."/>
        </authorList>
    </citation>
    <scope>NUCLEOTIDE SEQUENCE</scope>
</reference>
<dbReference type="PROSITE" id="PS50850">
    <property type="entry name" value="MFS"/>
    <property type="match status" value="1"/>
</dbReference>
<evidence type="ECO:0000259" key="2">
    <source>
        <dbReference type="PROSITE" id="PS50850"/>
    </source>
</evidence>
<dbReference type="AlphaFoldDB" id="A0A6J6P1H5"/>
<feature type="transmembrane region" description="Helical" evidence="1">
    <location>
        <begin position="21"/>
        <end position="44"/>
    </location>
</feature>
<keyword evidence="1" id="KW-0472">Membrane</keyword>
<gene>
    <name evidence="3" type="ORF">UFOPK2342_00108</name>
    <name evidence="4" type="ORF">UFOPK2423_00702</name>
    <name evidence="5" type="ORF">UFOPK3266_00166</name>
</gene>
<dbReference type="EMBL" id="CAEZXN010000012">
    <property type="protein sequence ID" value="CAB4693031.1"/>
    <property type="molecule type" value="Genomic_DNA"/>
</dbReference>
<proteinExistence type="predicted"/>
<dbReference type="Pfam" id="PF07690">
    <property type="entry name" value="MFS_1"/>
    <property type="match status" value="1"/>
</dbReference>
<feature type="transmembrane region" description="Helical" evidence="1">
    <location>
        <begin position="110"/>
        <end position="129"/>
    </location>
</feature>
<dbReference type="SUPFAM" id="SSF103473">
    <property type="entry name" value="MFS general substrate transporter"/>
    <property type="match status" value="1"/>
</dbReference>
<feature type="transmembrane region" description="Helical" evidence="1">
    <location>
        <begin position="158"/>
        <end position="179"/>
    </location>
</feature>
<dbReference type="Gene3D" id="1.20.1250.20">
    <property type="entry name" value="MFS general substrate transporter like domains"/>
    <property type="match status" value="2"/>
</dbReference>
<feature type="domain" description="Major facilitator superfamily (MFS) profile" evidence="2">
    <location>
        <begin position="230"/>
        <end position="415"/>
    </location>
</feature>
<feature type="transmembrane region" description="Helical" evidence="1">
    <location>
        <begin position="50"/>
        <end position="67"/>
    </location>
</feature>
<feature type="transmembrane region" description="Helical" evidence="1">
    <location>
        <begin position="319"/>
        <end position="341"/>
    </location>
</feature>
<feature type="transmembrane region" description="Helical" evidence="1">
    <location>
        <begin position="383"/>
        <end position="401"/>
    </location>
</feature>
<dbReference type="PANTHER" id="PTHR23542">
    <property type="match status" value="1"/>
</dbReference>
<keyword evidence="1" id="KW-1133">Transmembrane helix</keyword>
<protein>
    <submittedName>
        <fullName evidence="4">Unannotated protein</fullName>
    </submittedName>
</protein>
<accession>A0A6J6P1H5</accession>
<keyword evidence="1" id="KW-0812">Transmembrane</keyword>
<dbReference type="InterPro" id="IPR011701">
    <property type="entry name" value="MFS"/>
</dbReference>
<feature type="transmembrane region" description="Helical" evidence="1">
    <location>
        <begin position="267"/>
        <end position="288"/>
    </location>
</feature>
<evidence type="ECO:0000313" key="3">
    <source>
        <dbReference type="EMBL" id="CAB4665465.1"/>
    </source>
</evidence>
<sequence length="415" mass="43835">MRAKLLKPYKEIFSYPGSLAFSLAGLITRMPMSMTGLAIILLIFAKTGSYGTAGAVVAAYSIAQSFVGPRWARMADRIGQSNTIRKALPFHIAGLLLIVVLVSVKTPSGFWYFSALLAATFSVQTGSLIRRRWHYIMIGKAVDDESLARGKGLLNSAWSLEALVDEVVFIVGPIVATVLCTQVAPAAGLLAGISFVTIGSIFLLTQGESAPPTMAELGEKHSGGVWKMPACLNVTSVNFFLGAYFGAVELAVVAICTEAGAKPLSGVLLAVWAFGSGVAAIANGIFAARFHPAPRFLIALLSLTLLSIGPLLTHSLLTLGIALFFSGFAISPVLIAGISVVEKLVPETQMTEAIAIVTMGFPIGSSAGAFISGQFLDRHTAHLGLWLPLGFLATAVLISLLRFSSWRTILQVSHL</sequence>
<feature type="transmembrane region" description="Helical" evidence="1">
    <location>
        <begin position="295"/>
        <end position="313"/>
    </location>
</feature>
<feature type="transmembrane region" description="Helical" evidence="1">
    <location>
        <begin position="225"/>
        <end position="247"/>
    </location>
</feature>
<dbReference type="GO" id="GO:0022857">
    <property type="term" value="F:transmembrane transporter activity"/>
    <property type="evidence" value="ECO:0007669"/>
    <property type="project" value="InterPro"/>
</dbReference>
<evidence type="ECO:0000313" key="4">
    <source>
        <dbReference type="EMBL" id="CAB4693031.1"/>
    </source>
</evidence>
<feature type="transmembrane region" description="Helical" evidence="1">
    <location>
        <begin position="353"/>
        <end position="371"/>
    </location>
</feature>
<dbReference type="EMBL" id="CAEZXB010000001">
    <property type="protein sequence ID" value="CAB4665465.1"/>
    <property type="molecule type" value="Genomic_DNA"/>
</dbReference>